<dbReference type="CDD" id="cd18774">
    <property type="entry name" value="PDC2_HK_sensor"/>
    <property type="match status" value="1"/>
</dbReference>
<comment type="caution">
    <text evidence="6">The sequence shown here is derived from an EMBL/GenBank/DDBJ whole genome shotgun (WGS) entry which is preliminary data.</text>
</comment>
<dbReference type="CDD" id="cd06225">
    <property type="entry name" value="HAMP"/>
    <property type="match status" value="1"/>
</dbReference>
<dbReference type="Pfam" id="PF00672">
    <property type="entry name" value="HAMP"/>
    <property type="match status" value="1"/>
</dbReference>
<evidence type="ECO:0000256" key="3">
    <source>
        <dbReference type="ARBA" id="ARBA00023136"/>
    </source>
</evidence>
<keyword evidence="4" id="KW-0812">Transmembrane</keyword>
<evidence type="ECO:0000259" key="5">
    <source>
        <dbReference type="PROSITE" id="PS50885"/>
    </source>
</evidence>
<reference evidence="6 7" key="1">
    <citation type="submission" date="2020-08" db="EMBL/GenBank/DDBJ databases">
        <title>Cohnella phylogeny.</title>
        <authorList>
            <person name="Dunlap C."/>
        </authorList>
    </citation>
    <scope>NUCLEOTIDE SEQUENCE [LARGE SCALE GENOMIC DNA]</scope>
    <source>
        <strain evidence="6 7">DSM 28246</strain>
    </source>
</reference>
<feature type="domain" description="HAMP" evidence="5">
    <location>
        <begin position="239"/>
        <end position="291"/>
    </location>
</feature>
<dbReference type="Gene3D" id="6.10.250.1910">
    <property type="match status" value="1"/>
</dbReference>
<evidence type="ECO:0000313" key="6">
    <source>
        <dbReference type="EMBL" id="MBB6675668.1"/>
    </source>
</evidence>
<evidence type="ECO:0000313" key="7">
    <source>
        <dbReference type="Proteomes" id="UP000547209"/>
    </source>
</evidence>
<dbReference type="GO" id="GO:0007165">
    <property type="term" value="P:signal transduction"/>
    <property type="evidence" value="ECO:0007669"/>
    <property type="project" value="InterPro"/>
</dbReference>
<dbReference type="Gene3D" id="3.30.450.20">
    <property type="entry name" value="PAS domain"/>
    <property type="match status" value="1"/>
</dbReference>
<dbReference type="InterPro" id="IPR003660">
    <property type="entry name" value="HAMP_dom"/>
</dbReference>
<gene>
    <name evidence="6" type="ORF">H7C19_33900</name>
</gene>
<sequence length="316" mass="36108">MNDRNLRLLSIADPVISDIERHEAIVTIHAELDRLVHTSPYILEAEIYLPASERKISSSSTIFEQLPKPEYDALKAVKNRFDNPFIYWHGRLFISFPYSSMAIMGDQEPVFVIGVELNLEQLRDALAGFAIGGSGGSMLIDQDGRWRIAGNGHLLPQAGIDAATAGLTADAPAATAEKWIEGRKYWIAAERSKTMGVTLLSYMPESDILGSLVQYRIWYWVLAVLSVLMIALFAYWIFLQIHQPMRRLMRAFQKVENGNWKLALVHRRQDEFGHLYSQFNSMVAKIDELVHEVYEQQYRANLSELRQLQSQINPHF</sequence>
<feature type="non-terminal residue" evidence="6">
    <location>
        <position position="316"/>
    </location>
</feature>
<keyword evidence="4" id="KW-1133">Transmembrane helix</keyword>
<dbReference type="SMART" id="SM00304">
    <property type="entry name" value="HAMP"/>
    <property type="match status" value="1"/>
</dbReference>
<dbReference type="SUPFAM" id="SSF158472">
    <property type="entry name" value="HAMP domain-like"/>
    <property type="match status" value="1"/>
</dbReference>
<protein>
    <submittedName>
        <fullName evidence="6">HAMP domain-containing protein</fullName>
    </submittedName>
</protein>
<evidence type="ECO:0000256" key="4">
    <source>
        <dbReference type="SAM" id="Phobius"/>
    </source>
</evidence>
<keyword evidence="2" id="KW-1003">Cell membrane</keyword>
<feature type="transmembrane region" description="Helical" evidence="4">
    <location>
        <begin position="217"/>
        <end position="239"/>
    </location>
</feature>
<evidence type="ECO:0000256" key="2">
    <source>
        <dbReference type="ARBA" id="ARBA00022475"/>
    </source>
</evidence>
<dbReference type="PROSITE" id="PS50885">
    <property type="entry name" value="HAMP"/>
    <property type="match status" value="1"/>
</dbReference>
<dbReference type="EMBL" id="JACJVP010000091">
    <property type="protein sequence ID" value="MBB6675668.1"/>
    <property type="molecule type" value="Genomic_DNA"/>
</dbReference>
<dbReference type="GO" id="GO:0005886">
    <property type="term" value="C:plasma membrane"/>
    <property type="evidence" value="ECO:0007669"/>
    <property type="project" value="UniProtKB-SubCell"/>
</dbReference>
<evidence type="ECO:0000256" key="1">
    <source>
        <dbReference type="ARBA" id="ARBA00004236"/>
    </source>
</evidence>
<comment type="subcellular location">
    <subcellularLocation>
        <location evidence="1">Cell membrane</location>
    </subcellularLocation>
</comment>
<dbReference type="AlphaFoldDB" id="A0A7X0VJK1"/>
<accession>A0A7X0VJK1</accession>
<keyword evidence="7" id="KW-1185">Reference proteome</keyword>
<proteinExistence type="predicted"/>
<dbReference type="RefSeq" id="WP_185673513.1">
    <property type="nucleotide sequence ID" value="NZ_JACJVP010000091.1"/>
</dbReference>
<organism evidence="6 7">
    <name type="scientific">Cohnella nanjingensis</name>
    <dbReference type="NCBI Taxonomy" id="1387779"/>
    <lineage>
        <taxon>Bacteria</taxon>
        <taxon>Bacillati</taxon>
        <taxon>Bacillota</taxon>
        <taxon>Bacilli</taxon>
        <taxon>Bacillales</taxon>
        <taxon>Paenibacillaceae</taxon>
        <taxon>Cohnella</taxon>
    </lineage>
</organism>
<name>A0A7X0VJK1_9BACL</name>
<dbReference type="Proteomes" id="UP000547209">
    <property type="component" value="Unassembled WGS sequence"/>
</dbReference>
<keyword evidence="3 4" id="KW-0472">Membrane</keyword>